<name>A0ABV6S2T7_9SPHN</name>
<evidence type="ECO:0000256" key="1">
    <source>
        <dbReference type="SAM" id="Coils"/>
    </source>
</evidence>
<keyword evidence="1" id="KW-0175">Coiled coil</keyword>
<dbReference type="RefSeq" id="WP_267221669.1">
    <property type="nucleotide sequence ID" value="NZ_JAPCWC010000011.1"/>
</dbReference>
<organism evidence="2 3">
    <name type="scientific">Novosphingobium clariflavum</name>
    <dbReference type="NCBI Taxonomy" id="2029884"/>
    <lineage>
        <taxon>Bacteria</taxon>
        <taxon>Pseudomonadati</taxon>
        <taxon>Pseudomonadota</taxon>
        <taxon>Alphaproteobacteria</taxon>
        <taxon>Sphingomonadales</taxon>
        <taxon>Sphingomonadaceae</taxon>
        <taxon>Novosphingobium</taxon>
    </lineage>
</organism>
<reference evidence="2 3" key="1">
    <citation type="submission" date="2024-09" db="EMBL/GenBank/DDBJ databases">
        <authorList>
            <person name="Sun Q."/>
            <person name="Mori K."/>
        </authorList>
    </citation>
    <scope>NUCLEOTIDE SEQUENCE [LARGE SCALE GENOMIC DNA]</scope>
    <source>
        <strain evidence="2 3">CICC 11035S</strain>
    </source>
</reference>
<feature type="coiled-coil region" evidence="1">
    <location>
        <begin position="82"/>
        <end position="129"/>
    </location>
</feature>
<protein>
    <submittedName>
        <fullName evidence="2">Uncharacterized protein</fullName>
    </submittedName>
</protein>
<sequence length="205" mass="21397">MEVLAIVGVAKKVLPWAWGAIRKHSRLLPYLAAAALVWWLWSGRQDALQQRDTARAALAAANAATATEIAAHRKTKDDYRAAQAAAARLDAERITREKARQQEINDAASKDYAQRLADLRARYQRLLGNAQPGSAAGGATGNVAVPGLPAAPGGTAGAADIRLAGAAGECLSPTERLIAAEQAAQLDALILAVERLSAKIGAPAP</sequence>
<accession>A0ABV6S2T7</accession>
<comment type="caution">
    <text evidence="2">The sequence shown here is derived from an EMBL/GenBank/DDBJ whole genome shotgun (WGS) entry which is preliminary data.</text>
</comment>
<keyword evidence="3" id="KW-1185">Reference proteome</keyword>
<evidence type="ECO:0000313" key="3">
    <source>
        <dbReference type="Proteomes" id="UP001589858"/>
    </source>
</evidence>
<gene>
    <name evidence="2" type="ORF">ACFFF8_02990</name>
</gene>
<dbReference type="Proteomes" id="UP001589858">
    <property type="component" value="Unassembled WGS sequence"/>
</dbReference>
<dbReference type="EMBL" id="JBHLTM010000014">
    <property type="protein sequence ID" value="MFC0683555.1"/>
    <property type="molecule type" value="Genomic_DNA"/>
</dbReference>
<evidence type="ECO:0000313" key="2">
    <source>
        <dbReference type="EMBL" id="MFC0683555.1"/>
    </source>
</evidence>
<proteinExistence type="predicted"/>